<evidence type="ECO:0000313" key="2">
    <source>
        <dbReference type="Proteomes" id="UP000215224"/>
    </source>
</evidence>
<organism evidence="1 2">
    <name type="scientific">Sutcliffiella cohnii</name>
    <dbReference type="NCBI Taxonomy" id="33932"/>
    <lineage>
        <taxon>Bacteria</taxon>
        <taxon>Bacillati</taxon>
        <taxon>Bacillota</taxon>
        <taxon>Bacilli</taxon>
        <taxon>Bacillales</taxon>
        <taxon>Bacillaceae</taxon>
        <taxon>Sutcliffiella</taxon>
    </lineage>
</organism>
<keyword evidence="2" id="KW-1185">Reference proteome</keyword>
<name>A0A223KRA6_9BACI</name>
<dbReference type="AlphaFoldDB" id="A0A223KRA6"/>
<dbReference type="Pfam" id="PF00702">
    <property type="entry name" value="Hydrolase"/>
    <property type="match status" value="1"/>
</dbReference>
<reference evidence="1 2" key="1">
    <citation type="submission" date="2016-12" db="EMBL/GenBank/DDBJ databases">
        <title>The whole genome sequencing and assembly of Bacillus cohnii DSM 6307T strain.</title>
        <authorList>
            <person name="Lee Y.-J."/>
            <person name="Yi H."/>
            <person name="Bahn Y.-S."/>
            <person name="Kim J.F."/>
            <person name="Lee D.-W."/>
        </authorList>
    </citation>
    <scope>NUCLEOTIDE SEQUENCE [LARGE SCALE GENOMIC DNA]</scope>
    <source>
        <strain evidence="1 2">DSM 6307</strain>
    </source>
</reference>
<dbReference type="EMBL" id="CP018866">
    <property type="protein sequence ID" value="AST91853.1"/>
    <property type="molecule type" value="Genomic_DNA"/>
</dbReference>
<dbReference type="GO" id="GO:0016787">
    <property type="term" value="F:hydrolase activity"/>
    <property type="evidence" value="ECO:0007669"/>
    <property type="project" value="UniProtKB-KW"/>
</dbReference>
<dbReference type="Gene3D" id="3.40.50.1000">
    <property type="entry name" value="HAD superfamily/HAD-like"/>
    <property type="match status" value="1"/>
</dbReference>
<dbReference type="InterPro" id="IPR023214">
    <property type="entry name" value="HAD_sf"/>
</dbReference>
<evidence type="ECO:0000313" key="1">
    <source>
        <dbReference type="EMBL" id="AST91853.1"/>
    </source>
</evidence>
<sequence length="160" mass="18472">MKYFKPDFELDHFSKMDANWLEHHRVKTIFSDLDSTLAIHDEPGGDDLRTWIQMLKNHQVKLVIASNNSQGRVDRFCQPFGIIGFGKCAKPAPYKLRKHMDAIGASKDTSVFLGDQLFTDVWCGKLLNIRTVLVKPIGKEHEPIQIVLKRKLETIVKNRW</sequence>
<dbReference type="SUPFAM" id="SSF56784">
    <property type="entry name" value="HAD-like"/>
    <property type="match status" value="1"/>
</dbReference>
<proteinExistence type="predicted"/>
<dbReference type="Proteomes" id="UP000215224">
    <property type="component" value="Chromosome"/>
</dbReference>
<dbReference type="RefSeq" id="WP_066410937.1">
    <property type="nucleotide sequence ID" value="NZ_CP018866.1"/>
</dbReference>
<gene>
    <name evidence="1" type="ORF">BC6307_11480</name>
</gene>
<dbReference type="KEGG" id="bcoh:BC6307_11480"/>
<protein>
    <submittedName>
        <fullName evidence="1">HAD family hydrolase</fullName>
    </submittedName>
</protein>
<dbReference type="InterPro" id="IPR036412">
    <property type="entry name" value="HAD-like_sf"/>
</dbReference>
<accession>A0A223KRA6</accession>
<keyword evidence="1" id="KW-0378">Hydrolase</keyword>
<dbReference type="STRING" id="1314751.GCA_001591425_00171"/>